<dbReference type="InterPro" id="IPR036237">
    <property type="entry name" value="Xyl_isomerase-like_sf"/>
</dbReference>
<reference evidence="9" key="1">
    <citation type="submission" date="2020-06" db="EMBL/GenBank/DDBJ databases">
        <title>Characterization of fructooligosaccharide metabolism and fructooligosaccharide-degrading enzymes in human commensal butyrate producers.</title>
        <authorList>
            <person name="Tanno H."/>
            <person name="Fujii T."/>
            <person name="Hirano K."/>
            <person name="Maeno S."/>
            <person name="Tonozuka T."/>
            <person name="Sakamoto M."/>
            <person name="Ohkuma M."/>
            <person name="Tochio T."/>
            <person name="Endo A."/>
        </authorList>
    </citation>
    <scope>NUCLEOTIDE SEQUENCE</scope>
    <source>
        <strain evidence="9">JCM 31265</strain>
    </source>
</reference>
<keyword evidence="5 7" id="KW-0862">Zinc</keyword>
<feature type="binding site" evidence="7">
    <location>
        <position position="229"/>
    </location>
    <ligand>
        <name>Zn(2+)</name>
        <dbReference type="ChEBI" id="CHEBI:29105"/>
        <label>3</label>
    </ligand>
</feature>
<feature type="binding site" evidence="7">
    <location>
        <position position="214"/>
    </location>
    <ligand>
        <name>Zn(2+)</name>
        <dbReference type="ChEBI" id="CHEBI:29105"/>
        <label>2</label>
    </ligand>
</feature>
<comment type="similarity">
    <text evidence="1 7">Belongs to the AP endonuclease 2 family.</text>
</comment>
<keyword evidence="7 9" id="KW-0255">Endonuclease</keyword>
<evidence type="ECO:0000259" key="8">
    <source>
        <dbReference type="Pfam" id="PF01261"/>
    </source>
</evidence>
<dbReference type="NCBIfam" id="TIGR00587">
    <property type="entry name" value="nfo"/>
    <property type="match status" value="1"/>
</dbReference>
<comment type="cofactor">
    <cofactor evidence="7">
        <name>Zn(2+)</name>
        <dbReference type="ChEBI" id="CHEBI:29105"/>
    </cofactor>
    <text evidence="7">Binds 3 Zn(2+) ions.</text>
</comment>
<dbReference type="SUPFAM" id="SSF51658">
    <property type="entry name" value="Xylose isomerase-like"/>
    <property type="match status" value="1"/>
</dbReference>
<keyword evidence="3 7" id="KW-0227">DNA damage</keyword>
<dbReference type="PANTHER" id="PTHR21445:SF0">
    <property type="entry name" value="APURINIC-APYRIMIDINIC ENDONUCLEASE"/>
    <property type="match status" value="1"/>
</dbReference>
<feature type="binding site" evidence="7">
    <location>
        <position position="69"/>
    </location>
    <ligand>
        <name>Zn(2+)</name>
        <dbReference type="ChEBI" id="CHEBI:29105"/>
        <label>1</label>
    </ligand>
</feature>
<keyword evidence="6 7" id="KW-0234">DNA repair</keyword>
<feature type="binding site" evidence="7">
    <location>
        <position position="259"/>
    </location>
    <ligand>
        <name>Zn(2+)</name>
        <dbReference type="ChEBI" id="CHEBI:29105"/>
        <label>2</label>
    </ligand>
</feature>
<feature type="binding site" evidence="7">
    <location>
        <position position="182"/>
    </location>
    <ligand>
        <name>Zn(2+)</name>
        <dbReference type="ChEBI" id="CHEBI:29105"/>
        <label>3</label>
    </ligand>
</feature>
<sequence length="301" mass="33553">MLKLGCHVGMSGKEMMLGSVKDAVAFGANTFMLYTGAPQNTRRKDISELRIQEAHELMAQNGIEEFVVHAPYIINLANTVNPATYEIAVEFLAKEIDRATAMGSQTIVLHPGSHVGEGVDKGIASIVKGLNEVLTADTACHIALETMAGKGSEIGRNFEELARIYDGVSHNDKLRVCFDTCHTSDAGYDIIHDFDGVVEKFDRLIGKDQIAVFHMNDSKNEPGAAKDRHENFGFGKIGFEPLMYIMNHPDFMEVPKILESPYIKDPENSKKSYEPFKREIAMIRNGKFDPKMREKVVEDNR</sequence>
<dbReference type="InterPro" id="IPR018246">
    <property type="entry name" value="AP_endonuc_F2_Zn_BS"/>
</dbReference>
<dbReference type="Gene3D" id="3.20.20.150">
    <property type="entry name" value="Divalent-metal-dependent TIM barrel enzymes"/>
    <property type="match status" value="1"/>
</dbReference>
<gene>
    <name evidence="7 9" type="primary">nfo</name>
    <name evidence="9" type="ORF">COEU31_10380</name>
</gene>
<dbReference type="GO" id="GO:0003677">
    <property type="term" value="F:DNA binding"/>
    <property type="evidence" value="ECO:0007669"/>
    <property type="project" value="InterPro"/>
</dbReference>
<feature type="domain" description="Xylose isomerase-like TIM barrel" evidence="8">
    <location>
        <begin position="21"/>
        <end position="271"/>
    </location>
</feature>
<dbReference type="PROSITE" id="PS00729">
    <property type="entry name" value="AP_NUCLEASE_F2_1"/>
    <property type="match status" value="1"/>
</dbReference>
<evidence type="ECO:0000256" key="3">
    <source>
        <dbReference type="ARBA" id="ARBA00022763"/>
    </source>
</evidence>
<dbReference type="PROSITE" id="PS00730">
    <property type="entry name" value="AP_NUCLEASE_F2_2"/>
    <property type="match status" value="1"/>
</dbReference>
<evidence type="ECO:0000256" key="6">
    <source>
        <dbReference type="ARBA" id="ARBA00023204"/>
    </source>
</evidence>
<evidence type="ECO:0000256" key="1">
    <source>
        <dbReference type="ARBA" id="ARBA00005340"/>
    </source>
</evidence>
<dbReference type="EC" id="3.1.21.2" evidence="7"/>
<dbReference type="FunFam" id="3.20.20.150:FF:000001">
    <property type="entry name" value="Probable endonuclease 4"/>
    <property type="match status" value="1"/>
</dbReference>
<dbReference type="GO" id="GO:0008833">
    <property type="term" value="F:deoxyribonuclease IV (phage-T4-induced) activity"/>
    <property type="evidence" value="ECO:0007669"/>
    <property type="project" value="UniProtKB-UniRule"/>
</dbReference>
<evidence type="ECO:0000256" key="7">
    <source>
        <dbReference type="HAMAP-Rule" id="MF_00152"/>
    </source>
</evidence>
<proteinExistence type="inferred from homology"/>
<organism evidence="9 10">
    <name type="scientific">Coprococcus eutactus</name>
    <dbReference type="NCBI Taxonomy" id="33043"/>
    <lineage>
        <taxon>Bacteria</taxon>
        <taxon>Bacillati</taxon>
        <taxon>Bacillota</taxon>
        <taxon>Clostridia</taxon>
        <taxon>Lachnospirales</taxon>
        <taxon>Lachnospiraceae</taxon>
        <taxon>Coprococcus</taxon>
    </lineage>
</organism>
<feature type="binding site" evidence="7">
    <location>
        <position position="145"/>
    </location>
    <ligand>
        <name>Zn(2+)</name>
        <dbReference type="ChEBI" id="CHEBI:29105"/>
        <label>2</label>
    </ligand>
</feature>
<dbReference type="InterPro" id="IPR013022">
    <property type="entry name" value="Xyl_isomerase-like_TIM-brl"/>
</dbReference>
<keyword evidence="4 7" id="KW-0378">Hydrolase</keyword>
<evidence type="ECO:0000256" key="5">
    <source>
        <dbReference type="ARBA" id="ARBA00022833"/>
    </source>
</evidence>
<name>A0AAI9NXX3_9FIRM</name>
<dbReference type="Proteomes" id="UP000660047">
    <property type="component" value="Unassembled WGS sequence"/>
</dbReference>
<dbReference type="PROSITE" id="PS51432">
    <property type="entry name" value="AP_NUCLEASE_F2_4"/>
    <property type="match status" value="1"/>
</dbReference>
<dbReference type="SMART" id="SM00518">
    <property type="entry name" value="AP2Ec"/>
    <property type="match status" value="1"/>
</dbReference>
<evidence type="ECO:0000256" key="4">
    <source>
        <dbReference type="ARBA" id="ARBA00022801"/>
    </source>
</evidence>
<evidence type="ECO:0000256" key="2">
    <source>
        <dbReference type="ARBA" id="ARBA00022723"/>
    </source>
</evidence>
<dbReference type="PROSITE" id="PS00731">
    <property type="entry name" value="AP_NUCLEASE_F2_3"/>
    <property type="match status" value="1"/>
</dbReference>
<dbReference type="InterPro" id="IPR001719">
    <property type="entry name" value="AP_endonuc_2"/>
</dbReference>
<dbReference type="PANTHER" id="PTHR21445">
    <property type="entry name" value="ENDONUCLEASE IV ENDODEOXYRIBONUCLEASE IV"/>
    <property type="match status" value="1"/>
</dbReference>
<protein>
    <recommendedName>
        <fullName evidence="7">Probable endonuclease 4</fullName>
        <ecNumber evidence="7">3.1.21.2</ecNumber>
    </recommendedName>
    <alternativeName>
        <fullName evidence="7">Endodeoxyribonuclease IV</fullName>
    </alternativeName>
    <alternativeName>
        <fullName evidence="7">Endonuclease IV</fullName>
    </alternativeName>
</protein>
<feature type="binding site" evidence="7">
    <location>
        <position position="145"/>
    </location>
    <ligand>
        <name>Zn(2+)</name>
        <dbReference type="ChEBI" id="CHEBI:29105"/>
        <label>1</label>
    </ligand>
</feature>
<dbReference type="HAMAP" id="MF_00152">
    <property type="entry name" value="Nfo"/>
    <property type="match status" value="1"/>
</dbReference>
<dbReference type="GO" id="GO:0008081">
    <property type="term" value="F:phosphoric diester hydrolase activity"/>
    <property type="evidence" value="ECO:0007669"/>
    <property type="project" value="TreeGrafter"/>
</dbReference>
<comment type="caution">
    <text evidence="9">The sequence shown here is derived from an EMBL/GenBank/DDBJ whole genome shotgun (WGS) entry which is preliminary data.</text>
</comment>
<dbReference type="GO" id="GO:0006284">
    <property type="term" value="P:base-excision repair"/>
    <property type="evidence" value="ECO:0007669"/>
    <property type="project" value="TreeGrafter"/>
</dbReference>
<dbReference type="EMBL" id="BLYL01000004">
    <property type="protein sequence ID" value="GFO93992.1"/>
    <property type="molecule type" value="Genomic_DNA"/>
</dbReference>
<dbReference type="AlphaFoldDB" id="A0AAI9NXX3"/>
<evidence type="ECO:0000313" key="9">
    <source>
        <dbReference type="EMBL" id="GFO93992.1"/>
    </source>
</evidence>
<feature type="binding site" evidence="7">
    <location>
        <position position="110"/>
    </location>
    <ligand>
        <name>Zn(2+)</name>
        <dbReference type="ChEBI" id="CHEBI:29105"/>
        <label>1</label>
    </ligand>
</feature>
<dbReference type="GO" id="GO:0003906">
    <property type="term" value="F:DNA-(apurinic or apyrimidinic site) endonuclease activity"/>
    <property type="evidence" value="ECO:0007669"/>
    <property type="project" value="TreeGrafter"/>
</dbReference>
<comment type="function">
    <text evidence="7">Endonuclease IV plays a role in DNA repair. It cleaves phosphodiester bonds at apurinic or apyrimidinic (AP) sites, generating a 3'-hydroxyl group and a 5'-terminal sugar phosphate.</text>
</comment>
<accession>A0AAI9NXX3</accession>
<dbReference type="NCBIfam" id="NF002196">
    <property type="entry name" value="PRK01060.1-1"/>
    <property type="match status" value="1"/>
</dbReference>
<keyword evidence="7" id="KW-0540">Nuclease</keyword>
<feature type="binding site" evidence="7">
    <location>
        <position position="227"/>
    </location>
    <ligand>
        <name>Zn(2+)</name>
        <dbReference type="ChEBI" id="CHEBI:29105"/>
        <label>3</label>
    </ligand>
</feature>
<evidence type="ECO:0000313" key="10">
    <source>
        <dbReference type="Proteomes" id="UP000660047"/>
    </source>
</evidence>
<feature type="binding site" evidence="7">
    <location>
        <position position="179"/>
    </location>
    <ligand>
        <name>Zn(2+)</name>
        <dbReference type="ChEBI" id="CHEBI:29105"/>
        <label>2</label>
    </ligand>
</feature>
<dbReference type="CDD" id="cd00019">
    <property type="entry name" value="AP2Ec"/>
    <property type="match status" value="1"/>
</dbReference>
<keyword evidence="2 7" id="KW-0479">Metal-binding</keyword>
<comment type="catalytic activity">
    <reaction evidence="7">
        <text>Endonucleolytic cleavage to 5'-phosphooligonucleotide end-products.</text>
        <dbReference type="EC" id="3.1.21.2"/>
    </reaction>
</comment>
<dbReference type="Pfam" id="PF01261">
    <property type="entry name" value="AP_endonuc_2"/>
    <property type="match status" value="1"/>
</dbReference>
<dbReference type="GO" id="GO:0008270">
    <property type="term" value="F:zinc ion binding"/>
    <property type="evidence" value="ECO:0007669"/>
    <property type="project" value="UniProtKB-UniRule"/>
</dbReference>